<protein>
    <recommendedName>
        <fullName evidence="3">AraC family transcriptional regulator</fullName>
    </recommendedName>
</protein>
<accession>A0A1I1LF35</accession>
<evidence type="ECO:0000313" key="1">
    <source>
        <dbReference type="EMBL" id="SFC71586.1"/>
    </source>
</evidence>
<organism evidence="1 2">
    <name type="scientific">Spirosoma endophyticum</name>
    <dbReference type="NCBI Taxonomy" id="662367"/>
    <lineage>
        <taxon>Bacteria</taxon>
        <taxon>Pseudomonadati</taxon>
        <taxon>Bacteroidota</taxon>
        <taxon>Cytophagia</taxon>
        <taxon>Cytophagales</taxon>
        <taxon>Cytophagaceae</taxon>
        <taxon>Spirosoma</taxon>
    </lineage>
</organism>
<dbReference type="Proteomes" id="UP000198598">
    <property type="component" value="Unassembled WGS sequence"/>
</dbReference>
<evidence type="ECO:0000313" key="2">
    <source>
        <dbReference type="Proteomes" id="UP000198598"/>
    </source>
</evidence>
<proteinExistence type="predicted"/>
<dbReference type="STRING" id="662367.SAMN05216167_102219"/>
<reference evidence="1 2" key="1">
    <citation type="submission" date="2016-10" db="EMBL/GenBank/DDBJ databases">
        <authorList>
            <person name="de Groot N.N."/>
        </authorList>
    </citation>
    <scope>NUCLEOTIDE SEQUENCE [LARGE SCALE GENOMIC DNA]</scope>
    <source>
        <strain evidence="1 2">DSM 26130</strain>
    </source>
</reference>
<gene>
    <name evidence="1" type="ORF">SAMN05216167_102219</name>
</gene>
<dbReference type="EMBL" id="FOLQ01000002">
    <property type="protein sequence ID" value="SFC71586.1"/>
    <property type="molecule type" value="Genomic_DNA"/>
</dbReference>
<keyword evidence="2" id="KW-1185">Reference proteome</keyword>
<evidence type="ECO:0008006" key="3">
    <source>
        <dbReference type="Google" id="ProtNLM"/>
    </source>
</evidence>
<name>A0A1I1LF35_9BACT</name>
<sequence length="126" mass="14553">MDILTKRTLFLVTRREIAVNGLTLVQSAYHNPRSCSWHYYEKPYFAFISTGLIESYKRQERSLSAGSLTYHHSQEPHSNSCYSPYVSVLHVNFEDAWFDRLDIPKARRITGTPLARVEAIFARSAP</sequence>
<dbReference type="AlphaFoldDB" id="A0A1I1LF35"/>